<organism evidence="1">
    <name type="scientific">viral metagenome</name>
    <dbReference type="NCBI Taxonomy" id="1070528"/>
    <lineage>
        <taxon>unclassified sequences</taxon>
        <taxon>metagenomes</taxon>
        <taxon>organismal metagenomes</taxon>
    </lineage>
</organism>
<evidence type="ECO:0000313" key="3">
    <source>
        <dbReference type="EMBL" id="QJA78279.1"/>
    </source>
</evidence>
<dbReference type="EMBL" id="MT144069">
    <property type="protein sequence ID" value="QJA48068.1"/>
    <property type="molecule type" value="Genomic_DNA"/>
</dbReference>
<accession>A0A6H1ZKL5</accession>
<proteinExistence type="predicted"/>
<evidence type="ECO:0000313" key="4">
    <source>
        <dbReference type="EMBL" id="QJH99155.1"/>
    </source>
</evidence>
<evidence type="ECO:0000313" key="1">
    <source>
        <dbReference type="EMBL" id="QJA48068.1"/>
    </source>
</evidence>
<evidence type="ECO:0008006" key="5">
    <source>
        <dbReference type="Google" id="ProtNLM"/>
    </source>
</evidence>
<dbReference type="EMBL" id="MT142329">
    <property type="protein sequence ID" value="QJA78279.1"/>
    <property type="molecule type" value="Genomic_DNA"/>
</dbReference>
<dbReference type="AlphaFoldDB" id="A0A6H1ZKL5"/>
<reference evidence="1" key="1">
    <citation type="submission" date="2020-03" db="EMBL/GenBank/DDBJ databases">
        <title>The deep terrestrial virosphere.</title>
        <authorList>
            <person name="Holmfeldt K."/>
            <person name="Nilsson E."/>
            <person name="Simone D."/>
            <person name="Lopez-Fernandez M."/>
            <person name="Wu X."/>
            <person name="de Brujin I."/>
            <person name="Lundin D."/>
            <person name="Andersson A."/>
            <person name="Bertilsson S."/>
            <person name="Dopson M."/>
        </authorList>
    </citation>
    <scope>NUCLEOTIDE SEQUENCE</scope>
    <source>
        <strain evidence="3">MM415A01095</strain>
        <strain evidence="2">MM415B00426</strain>
        <strain evidence="1">TM448A00829</strain>
        <strain evidence="4">TM448B01500</strain>
    </source>
</reference>
<name>A0A6H1ZKL5_9ZZZZ</name>
<sequence length="139" mass="15230">MAVGTIVNELVKYFDSLASSSTIVTAFGVSLTDGDNLFMIREPSEATQCITIIPYPGGPPVDTNKYESNVQIRVKAKNYKRSLETSQAIINALHRNDNVCASTSGIIFAEQSTPIFLFPEEGGEFPISVSNYTIKYIKI</sequence>
<dbReference type="EMBL" id="MT141534">
    <property type="protein sequence ID" value="QJA65222.1"/>
    <property type="molecule type" value="Genomic_DNA"/>
</dbReference>
<dbReference type="InterPro" id="IPR024411">
    <property type="entry name" value="Tail_terminator_phage"/>
</dbReference>
<dbReference type="Pfam" id="PF12691">
    <property type="entry name" value="Phage_tail_terminator_6"/>
    <property type="match status" value="1"/>
</dbReference>
<dbReference type="EMBL" id="MT144772">
    <property type="protein sequence ID" value="QJH99155.1"/>
    <property type="molecule type" value="Genomic_DNA"/>
</dbReference>
<gene>
    <name evidence="3" type="ORF">MM415A01095_0008</name>
    <name evidence="2" type="ORF">MM415B00426_0028</name>
    <name evidence="1" type="ORF">TM448A00829_0021</name>
    <name evidence="4" type="ORF">TM448B01500_0008</name>
</gene>
<protein>
    <recommendedName>
        <fullName evidence="5">Tail protein</fullName>
    </recommendedName>
</protein>
<evidence type="ECO:0000313" key="2">
    <source>
        <dbReference type="EMBL" id="QJA65222.1"/>
    </source>
</evidence>